<dbReference type="InterPro" id="IPR011098">
    <property type="entry name" value="G5_dom"/>
</dbReference>
<dbReference type="Pfam" id="PF03990">
    <property type="entry name" value="DUF348"/>
    <property type="match status" value="3"/>
</dbReference>
<dbReference type="EMBL" id="JARACI010001134">
    <property type="protein sequence ID" value="MDD9207635.1"/>
    <property type="molecule type" value="Genomic_DNA"/>
</dbReference>
<accession>A0ABT5TZY4</accession>
<evidence type="ECO:0000256" key="1">
    <source>
        <dbReference type="ARBA" id="ARBA00010830"/>
    </source>
</evidence>
<protein>
    <submittedName>
        <fullName evidence="6">Ubiquitin-like domain-containing protein</fullName>
    </submittedName>
</protein>
<dbReference type="SUPFAM" id="SSF53955">
    <property type="entry name" value="Lysozyme-like"/>
    <property type="match status" value="1"/>
</dbReference>
<dbReference type="SMART" id="SM01208">
    <property type="entry name" value="G5"/>
    <property type="match status" value="1"/>
</dbReference>
<comment type="caution">
    <text evidence="6">The sequence shown here is derived from an EMBL/GenBank/DDBJ whole genome shotgun (WGS) entry which is preliminary data.</text>
</comment>
<proteinExistence type="inferred from homology"/>
<dbReference type="Pfam" id="PF07501">
    <property type="entry name" value="G5"/>
    <property type="match status" value="1"/>
</dbReference>
<dbReference type="InterPro" id="IPR006311">
    <property type="entry name" value="TAT_signal"/>
</dbReference>
<evidence type="ECO:0000256" key="2">
    <source>
        <dbReference type="ARBA" id="ARBA00022729"/>
    </source>
</evidence>
<keyword evidence="2" id="KW-0732">Signal</keyword>
<dbReference type="PROSITE" id="PS51318">
    <property type="entry name" value="TAT"/>
    <property type="match status" value="1"/>
</dbReference>
<feature type="region of interest" description="Disordered" evidence="4">
    <location>
        <begin position="277"/>
        <end position="349"/>
    </location>
</feature>
<dbReference type="Gene3D" id="2.20.230.10">
    <property type="entry name" value="Resuscitation-promoting factor rpfb"/>
    <property type="match status" value="1"/>
</dbReference>
<comment type="similarity">
    <text evidence="1">Belongs to the transglycosylase family. Rpf subfamily.</text>
</comment>
<evidence type="ECO:0000256" key="4">
    <source>
        <dbReference type="SAM" id="MobiDB-lite"/>
    </source>
</evidence>
<dbReference type="Pfam" id="PF06737">
    <property type="entry name" value="Transglycosylas"/>
    <property type="match status" value="1"/>
</dbReference>
<keyword evidence="7" id="KW-1185">Reference proteome</keyword>
<organism evidence="6 7">
    <name type="scientific">Georgenia halotolerans</name>
    <dbReference type="NCBI Taxonomy" id="3028317"/>
    <lineage>
        <taxon>Bacteria</taxon>
        <taxon>Bacillati</taxon>
        <taxon>Actinomycetota</taxon>
        <taxon>Actinomycetes</taxon>
        <taxon>Micrococcales</taxon>
        <taxon>Bogoriellaceae</taxon>
        <taxon>Georgenia</taxon>
    </lineage>
</organism>
<feature type="domain" description="G5" evidence="5">
    <location>
        <begin position="203"/>
        <end position="282"/>
    </location>
</feature>
<evidence type="ECO:0000259" key="5">
    <source>
        <dbReference type="PROSITE" id="PS51109"/>
    </source>
</evidence>
<dbReference type="InterPro" id="IPR010618">
    <property type="entry name" value="RPF"/>
</dbReference>
<dbReference type="PROSITE" id="PS51109">
    <property type="entry name" value="G5"/>
    <property type="match status" value="1"/>
</dbReference>
<dbReference type="InterPro" id="IPR007137">
    <property type="entry name" value="DUF348"/>
</dbReference>
<keyword evidence="3" id="KW-0378">Hydrolase</keyword>
<dbReference type="InterPro" id="IPR023346">
    <property type="entry name" value="Lysozyme-like_dom_sf"/>
</dbReference>
<name>A0ABT5TZY4_9MICO</name>
<reference evidence="6" key="1">
    <citation type="submission" date="2023-02" db="EMBL/GenBank/DDBJ databases">
        <title>Georgenia sp.10Sc9-8, isolated from a soil sample collected from the Taklamakan desert.</title>
        <authorList>
            <person name="Liu S."/>
        </authorList>
    </citation>
    <scope>NUCLEOTIDE SEQUENCE</scope>
    <source>
        <strain evidence="6">10Sc9-8</strain>
    </source>
</reference>
<feature type="compositionally biased region" description="Low complexity" evidence="4">
    <location>
        <begin position="280"/>
        <end position="349"/>
    </location>
</feature>
<evidence type="ECO:0000256" key="3">
    <source>
        <dbReference type="ARBA" id="ARBA00022801"/>
    </source>
</evidence>
<evidence type="ECO:0000313" key="7">
    <source>
        <dbReference type="Proteomes" id="UP001165561"/>
    </source>
</evidence>
<dbReference type="Proteomes" id="UP001165561">
    <property type="component" value="Unassembled WGS sequence"/>
</dbReference>
<gene>
    <name evidence="6" type="ORF">PU560_14350</name>
</gene>
<evidence type="ECO:0000313" key="6">
    <source>
        <dbReference type="EMBL" id="MDD9207635.1"/>
    </source>
</evidence>
<dbReference type="CDD" id="cd13925">
    <property type="entry name" value="RPF"/>
    <property type="match status" value="1"/>
</dbReference>
<dbReference type="Gene3D" id="1.10.530.10">
    <property type="match status" value="1"/>
</dbReference>
<sequence>MSVPSPSPVPGVRLSRRRLMPWLALGLVPVVVGGSAVAAQAHKNVELEVDGESRQVSTYAGSVAGLLAEEGIDVEPHDVVAPGPDSPLSEGSDVVVQTAHPVRVDVGGRQREIWTTAQTAGEILAESGRDVTIASRSLDRAELDLPLVVDGEVLVVADGETTRVELEGAGFVADALAAAEVTVSDTDRVEIGAAEDGTVQVIVTRVSTGTRTETQPIEFRTVRREDGSLYEGQTRVVQEGKRGTRTVEYRTLVVDGEEVWAEAADTKVTEAAERIVAVGTAERPAPPARTTASAPSTERSSSAKSAKPAGSSSGSSSSGSSSSSSGGSASSAPSGSAASSAPDTGSTPSGGVWAKLAQCESGGDPTVVSANGLYYGLYQFTVGTWQSVGGTGLPSQASPAEQTKRAQMLQQRSGWGQWPHCSSVLGLR</sequence>